<dbReference type="OrthoDB" id="6894518at2"/>
<dbReference type="EMBL" id="RBRE01000085">
    <property type="protein sequence ID" value="RMQ41592.1"/>
    <property type="molecule type" value="Genomic_DNA"/>
</dbReference>
<comment type="caution">
    <text evidence="3">The sequence shown here is derived from an EMBL/GenBank/DDBJ whole genome shotgun (WGS) entry which is preliminary data.</text>
</comment>
<feature type="region of interest" description="Disordered" evidence="1">
    <location>
        <begin position="99"/>
        <end position="184"/>
    </location>
</feature>
<sequence>MAGFFKKTRAFSRLKIAALLMAGMAGLPAHAAVEISSFNAREYDSIVAVNKEGGYSLRNTGFSVGDIQNMKKALESNASELASLKKVVNDQAKLIEELKRNGQSSASSSSSSNSEISSLKRQSEEQTRGIKQLEGQVSDLKRSAGSSNSSSSSELSSLKRDVSNQQRDLDNVKRELDNLSRKVK</sequence>
<evidence type="ECO:0000313" key="4">
    <source>
        <dbReference type="Proteomes" id="UP000277236"/>
    </source>
</evidence>
<evidence type="ECO:0008006" key="5">
    <source>
        <dbReference type="Google" id="ProtNLM"/>
    </source>
</evidence>
<dbReference type="RefSeq" id="WP_122317939.1">
    <property type="nucleotide sequence ID" value="NZ_RBRE01000085.1"/>
</dbReference>
<evidence type="ECO:0000256" key="1">
    <source>
        <dbReference type="SAM" id="MobiDB-lite"/>
    </source>
</evidence>
<reference evidence="3 4" key="1">
    <citation type="submission" date="2018-08" db="EMBL/GenBank/DDBJ databases">
        <title>Recombination of ecologically and evolutionarily significant loci maintains genetic cohesion in the Pseudomonas syringae species complex.</title>
        <authorList>
            <person name="Dillon M."/>
            <person name="Thakur S."/>
            <person name="Almeida R.N.D."/>
            <person name="Weir B.S."/>
            <person name="Guttman D.S."/>
        </authorList>
    </citation>
    <scope>NUCLEOTIDE SEQUENCE [LARGE SCALE GENOMIC DNA]</scope>
    <source>
        <strain evidence="3 4">ICMP 3353</strain>
    </source>
</reference>
<dbReference type="Gene3D" id="1.20.5.300">
    <property type="match status" value="1"/>
</dbReference>
<gene>
    <name evidence="3" type="ORF">ALQ04_00502</name>
</gene>
<feature type="compositionally biased region" description="Low complexity" evidence="1">
    <location>
        <begin position="104"/>
        <end position="117"/>
    </location>
</feature>
<accession>A0A3M4LJC0</accession>
<feature type="compositionally biased region" description="Low complexity" evidence="1">
    <location>
        <begin position="143"/>
        <end position="156"/>
    </location>
</feature>
<keyword evidence="2" id="KW-0732">Signal</keyword>
<evidence type="ECO:0000256" key="2">
    <source>
        <dbReference type="SAM" id="SignalP"/>
    </source>
</evidence>
<evidence type="ECO:0000313" key="3">
    <source>
        <dbReference type="EMBL" id="RMQ41592.1"/>
    </source>
</evidence>
<name>A0A3M4LJC0_PSECI</name>
<proteinExistence type="predicted"/>
<feature type="compositionally biased region" description="Basic and acidic residues" evidence="1">
    <location>
        <begin position="157"/>
        <end position="184"/>
    </location>
</feature>
<dbReference type="AlphaFoldDB" id="A0A3M4LJC0"/>
<feature type="chain" id="PRO_5018165454" description="Methyl-accepting chemotaxis protein" evidence="2">
    <location>
        <begin position="32"/>
        <end position="184"/>
    </location>
</feature>
<protein>
    <recommendedName>
        <fullName evidence="5">Methyl-accepting chemotaxis protein</fullName>
    </recommendedName>
</protein>
<dbReference type="Proteomes" id="UP000277236">
    <property type="component" value="Unassembled WGS sequence"/>
</dbReference>
<organism evidence="3 4">
    <name type="scientific">Pseudomonas cichorii</name>
    <dbReference type="NCBI Taxonomy" id="36746"/>
    <lineage>
        <taxon>Bacteria</taxon>
        <taxon>Pseudomonadati</taxon>
        <taxon>Pseudomonadota</taxon>
        <taxon>Gammaproteobacteria</taxon>
        <taxon>Pseudomonadales</taxon>
        <taxon>Pseudomonadaceae</taxon>
        <taxon>Pseudomonas</taxon>
    </lineage>
</organism>
<feature type="signal peptide" evidence="2">
    <location>
        <begin position="1"/>
        <end position="31"/>
    </location>
</feature>